<protein>
    <submittedName>
        <fullName evidence="2">NAD(P)-bd_dom domain-containing protein</fullName>
    </submittedName>
</protein>
<sequence>MKLAGVGRAIPRLIETSTATYATPVVIPEPRESSLNASFKKGSGGRSSFSGNVVTVFGATGHLGKFVINQLAKQGNQIVIPYRCDPYWIRELKVVGDLGQILFVPFDLKDEQKIANAVKYSNVVVNMVGSKIQTKNFNYFETHEHGARRIAKICRESGVDKLIHISALNASQTPTPALIKGGSNFLRSKAHGEAAVKEEFPSATIIRPSVCFGENDGFIQYYVSRYRKTLFDTVYLYKAGEQTYKMPIYGPDVAKGISKAVNDPTVYGKTYEFVGPHCYKLAELVDFMYKKAHCIEKFNFHYKRHGLPDPVFQSYMVACAIWSKIFKCDTPLNKEWMEFVEGTSDVLTGASTLKDLGVHRLTEFEFVGGQEAFNRSFFRYFEEQYGDLPAPPLPLRSPPLTSKKFDAGAINTTTRNFNVVA</sequence>
<proteinExistence type="predicted"/>
<dbReference type="Proteomes" id="UP000095286">
    <property type="component" value="Unplaced"/>
</dbReference>
<accession>A0AC35TRZ3</accession>
<dbReference type="WBParaSite" id="RSKR_0000350300.1">
    <property type="protein sequence ID" value="RSKR_0000350300.1"/>
    <property type="gene ID" value="RSKR_0000350300"/>
</dbReference>
<evidence type="ECO:0000313" key="1">
    <source>
        <dbReference type="Proteomes" id="UP000095286"/>
    </source>
</evidence>
<organism evidence="1 2">
    <name type="scientific">Rhabditophanes sp. KR3021</name>
    <dbReference type="NCBI Taxonomy" id="114890"/>
    <lineage>
        <taxon>Eukaryota</taxon>
        <taxon>Metazoa</taxon>
        <taxon>Ecdysozoa</taxon>
        <taxon>Nematoda</taxon>
        <taxon>Chromadorea</taxon>
        <taxon>Rhabditida</taxon>
        <taxon>Tylenchina</taxon>
        <taxon>Panagrolaimomorpha</taxon>
        <taxon>Strongyloidoidea</taxon>
        <taxon>Alloionematidae</taxon>
        <taxon>Rhabditophanes</taxon>
    </lineage>
</organism>
<name>A0AC35TRZ3_9BILA</name>
<evidence type="ECO:0000313" key="2">
    <source>
        <dbReference type="WBParaSite" id="RSKR_0000350300.1"/>
    </source>
</evidence>
<reference evidence="2" key="1">
    <citation type="submission" date="2016-11" db="UniProtKB">
        <authorList>
            <consortium name="WormBaseParasite"/>
        </authorList>
    </citation>
    <scope>IDENTIFICATION</scope>
    <source>
        <strain evidence="2">KR3021</strain>
    </source>
</reference>